<keyword evidence="1" id="KW-1133">Transmembrane helix</keyword>
<name>A0ABS5V6F2_9GAMM</name>
<keyword evidence="1" id="KW-0812">Transmembrane</keyword>
<dbReference type="Pfam" id="PF06611">
    <property type="entry name" value="DUF1145"/>
    <property type="match status" value="1"/>
</dbReference>
<protein>
    <submittedName>
        <fullName evidence="2">DUF1145 domain-containing protein</fullName>
    </submittedName>
</protein>
<sequence>MKWMILAGKLITLGAWAMMGYNLISPLGGDIGTLLTILFAITVLMHLMQLGVFHLLFKKLMPLNGRDYLNVFAFGVFALLEYRAKAMAHYAAEARRP</sequence>
<dbReference type="RefSeq" id="WP_214507419.1">
    <property type="nucleotide sequence ID" value="NZ_JAHEPS010000004.1"/>
</dbReference>
<comment type="caution">
    <text evidence="2">The sequence shown here is derived from an EMBL/GenBank/DDBJ whole genome shotgun (WGS) entry which is preliminary data.</text>
</comment>
<dbReference type="Proteomes" id="UP001195903">
    <property type="component" value="Unassembled WGS sequence"/>
</dbReference>
<gene>
    <name evidence="2" type="ORF">KJI95_11860</name>
</gene>
<evidence type="ECO:0000313" key="3">
    <source>
        <dbReference type="Proteomes" id="UP001195903"/>
    </source>
</evidence>
<dbReference type="PANTHER" id="PTHR38775">
    <property type="entry name" value="INNER MEMBRANE PROTEIN-RELATED"/>
    <property type="match status" value="1"/>
</dbReference>
<evidence type="ECO:0000313" key="2">
    <source>
        <dbReference type="EMBL" id="MBT1445216.1"/>
    </source>
</evidence>
<dbReference type="InterPro" id="IPR009525">
    <property type="entry name" value="DUF1145"/>
</dbReference>
<keyword evidence="3" id="KW-1185">Reference proteome</keyword>
<dbReference type="PANTHER" id="PTHR38775:SF1">
    <property type="entry name" value="INNER MEMBRANE PROTEIN"/>
    <property type="match status" value="1"/>
</dbReference>
<proteinExistence type="predicted"/>
<organism evidence="2 3">
    <name type="scientific">Shewanella jiangmenensis</name>
    <dbReference type="NCBI Taxonomy" id="2837387"/>
    <lineage>
        <taxon>Bacteria</taxon>
        <taxon>Pseudomonadati</taxon>
        <taxon>Pseudomonadota</taxon>
        <taxon>Gammaproteobacteria</taxon>
        <taxon>Alteromonadales</taxon>
        <taxon>Shewanellaceae</taxon>
        <taxon>Shewanella</taxon>
    </lineage>
</organism>
<dbReference type="EMBL" id="JAHEPS010000004">
    <property type="protein sequence ID" value="MBT1445216.1"/>
    <property type="molecule type" value="Genomic_DNA"/>
</dbReference>
<accession>A0ABS5V6F2</accession>
<keyword evidence="1" id="KW-0472">Membrane</keyword>
<evidence type="ECO:0000256" key="1">
    <source>
        <dbReference type="SAM" id="Phobius"/>
    </source>
</evidence>
<feature type="transmembrane region" description="Helical" evidence="1">
    <location>
        <begin position="33"/>
        <end position="57"/>
    </location>
</feature>
<reference evidence="2 3" key="1">
    <citation type="submission" date="2021-05" db="EMBL/GenBank/DDBJ databases">
        <title>Shewanella sp. JM162201.</title>
        <authorList>
            <person name="Xu S."/>
            <person name="Li A."/>
        </authorList>
    </citation>
    <scope>NUCLEOTIDE SEQUENCE [LARGE SCALE GENOMIC DNA]</scope>
    <source>
        <strain evidence="2 3">JM162201</strain>
    </source>
</reference>